<evidence type="ECO:0000256" key="1">
    <source>
        <dbReference type="ARBA" id="ARBA00022679"/>
    </source>
</evidence>
<sequence>MIHDIYYYFDPYDYEESKYYYLKKWVPISAKEAAKIITGSYASKSDIIKYLEVPENKVEVTYLAPGDEFSAINKEKAKSHVRDKYGINEPFILYVGSAKRRKNINNLIMAYLISKNKYHLKHKLVMVSEYINQIEEKRVLLERLGIKIGYDLICINDLTEKELVFLYNAADLFVFPSLYEGFGLVIIEAMACGLPVLTSNRGATSEIAGDAAVLVNPLNPEEIAYKMAEILTNKELINILREKSLKRAAQFSWRKTAKQTMDIFKATCHN</sequence>
<feature type="domain" description="Glycosyl transferase family 1" evidence="2">
    <location>
        <begin position="82"/>
        <end position="244"/>
    </location>
</feature>
<dbReference type="STRING" id="1121256.SAMN02746089_01135"/>
<dbReference type="Proteomes" id="UP000184088">
    <property type="component" value="Unassembled WGS sequence"/>
</dbReference>
<keyword evidence="1 3" id="KW-0808">Transferase</keyword>
<proteinExistence type="predicted"/>
<dbReference type="FunFam" id="3.40.50.2000:FF:000119">
    <property type="entry name" value="Glycosyl transferase group 1"/>
    <property type="match status" value="1"/>
</dbReference>
<dbReference type="CDD" id="cd03809">
    <property type="entry name" value="GT4_MtfB-like"/>
    <property type="match status" value="1"/>
</dbReference>
<organism evidence="3 4">
    <name type="scientific">Caldanaerobius fijiensis DSM 17918</name>
    <dbReference type="NCBI Taxonomy" id="1121256"/>
    <lineage>
        <taxon>Bacteria</taxon>
        <taxon>Bacillati</taxon>
        <taxon>Bacillota</taxon>
        <taxon>Clostridia</taxon>
        <taxon>Thermoanaerobacterales</taxon>
        <taxon>Thermoanaerobacteraceae</taxon>
        <taxon>Caldanaerobius</taxon>
    </lineage>
</organism>
<reference evidence="3 4" key="1">
    <citation type="submission" date="2016-11" db="EMBL/GenBank/DDBJ databases">
        <authorList>
            <person name="Jaros S."/>
            <person name="Januszkiewicz K."/>
            <person name="Wedrychowicz H."/>
        </authorList>
    </citation>
    <scope>NUCLEOTIDE SEQUENCE [LARGE SCALE GENOMIC DNA]</scope>
    <source>
        <strain evidence="3 4">DSM 17918</strain>
    </source>
</reference>
<dbReference type="EMBL" id="FQVH01000009">
    <property type="protein sequence ID" value="SHE99822.1"/>
    <property type="molecule type" value="Genomic_DNA"/>
</dbReference>
<accession>A0A1M4Y2W8</accession>
<name>A0A1M4Y2W8_9THEO</name>
<dbReference type="PANTHER" id="PTHR46401">
    <property type="entry name" value="GLYCOSYLTRANSFERASE WBBK-RELATED"/>
    <property type="match status" value="1"/>
</dbReference>
<dbReference type="OrthoDB" id="9795068at2"/>
<dbReference type="AlphaFoldDB" id="A0A1M4Y2W8"/>
<dbReference type="Pfam" id="PF00534">
    <property type="entry name" value="Glycos_transf_1"/>
    <property type="match status" value="1"/>
</dbReference>
<dbReference type="RefSeq" id="WP_073342578.1">
    <property type="nucleotide sequence ID" value="NZ_FQVH01000009.1"/>
</dbReference>
<dbReference type="InterPro" id="IPR001296">
    <property type="entry name" value="Glyco_trans_1"/>
</dbReference>
<evidence type="ECO:0000313" key="3">
    <source>
        <dbReference type="EMBL" id="SHE99822.1"/>
    </source>
</evidence>
<dbReference type="SUPFAM" id="SSF53756">
    <property type="entry name" value="UDP-Glycosyltransferase/glycogen phosphorylase"/>
    <property type="match status" value="1"/>
</dbReference>
<dbReference type="PANTHER" id="PTHR46401:SF2">
    <property type="entry name" value="GLYCOSYLTRANSFERASE WBBK-RELATED"/>
    <property type="match status" value="1"/>
</dbReference>
<protein>
    <submittedName>
        <fullName evidence="3">Glycosyl transferases group 1</fullName>
    </submittedName>
</protein>
<dbReference type="GO" id="GO:0009103">
    <property type="term" value="P:lipopolysaccharide biosynthetic process"/>
    <property type="evidence" value="ECO:0007669"/>
    <property type="project" value="TreeGrafter"/>
</dbReference>
<dbReference type="GO" id="GO:0016757">
    <property type="term" value="F:glycosyltransferase activity"/>
    <property type="evidence" value="ECO:0007669"/>
    <property type="project" value="InterPro"/>
</dbReference>
<evidence type="ECO:0000313" key="4">
    <source>
        <dbReference type="Proteomes" id="UP000184088"/>
    </source>
</evidence>
<keyword evidence="4" id="KW-1185">Reference proteome</keyword>
<evidence type="ECO:0000259" key="2">
    <source>
        <dbReference type="Pfam" id="PF00534"/>
    </source>
</evidence>
<gene>
    <name evidence="3" type="ORF">SAMN02746089_01135</name>
</gene>
<dbReference type="Gene3D" id="3.40.50.2000">
    <property type="entry name" value="Glycogen Phosphorylase B"/>
    <property type="match status" value="1"/>
</dbReference>